<dbReference type="EMBL" id="QHKS01000001">
    <property type="protein sequence ID" value="RDK04597.1"/>
    <property type="molecule type" value="Genomic_DNA"/>
</dbReference>
<dbReference type="AlphaFoldDB" id="A0A370NG53"/>
<evidence type="ECO:0008006" key="4">
    <source>
        <dbReference type="Google" id="ProtNLM"/>
    </source>
</evidence>
<dbReference type="InterPro" id="IPR011990">
    <property type="entry name" value="TPR-like_helical_dom_sf"/>
</dbReference>
<dbReference type="InterPro" id="IPR006597">
    <property type="entry name" value="Sel1-like"/>
</dbReference>
<sequence>MRCIGGTMRQSGFGLFWGSAFAISVVASLSACTPSVEDGVKAYESKDYAKAVKVFAARDDDPVSLYYRYKMSRYGEGLPKSDQQALQFLSRAAKKDYPEAMLDYGERLLDGDGVPKDPEGGLAVLEKAGQLGTLEAYAQIGDYYLHHAKVPALGLSYLMKAEGTIDGKLKLADLYESGAVGVQQSPSKALAYWQQVETQGAQASKRGLVNYARLQQAEFYYYGFGGPRNPELAAKTLEPYINDDPDVKNLYAWLLFRGEGVARDSLRATKLWLSNVDEKTGKVNGVSPYPYIYAGLAQAYAEGIGITQDITKANSYFAQINPIYSGEYWSAKMKAEGFLGLPCPYSASVMRLDDAHVGRYRLIAGEASLAVANCLMRKGAKDPLAGTYAGMALAVAARIGANGAATKEHELSIKEARGGVILGMTKQEALASKWGRPERINRTHTASGTDEQWVYGGGNYLYFRNGILESFQN</sequence>
<feature type="chain" id="PRO_5016902393" description="Sel1 repeat family protein" evidence="1">
    <location>
        <begin position="23"/>
        <end position="473"/>
    </location>
</feature>
<evidence type="ECO:0000313" key="3">
    <source>
        <dbReference type="Proteomes" id="UP000254875"/>
    </source>
</evidence>
<protein>
    <recommendedName>
        <fullName evidence="4">Sel1 repeat family protein</fullName>
    </recommendedName>
</protein>
<dbReference type="Pfam" id="PF08238">
    <property type="entry name" value="Sel1"/>
    <property type="match status" value="6"/>
</dbReference>
<accession>A0A370NG53</accession>
<dbReference type="Proteomes" id="UP000254875">
    <property type="component" value="Unassembled WGS sequence"/>
</dbReference>
<proteinExistence type="predicted"/>
<dbReference type="PANTHER" id="PTHR11102:SF160">
    <property type="entry name" value="ERAD-ASSOCIATED E3 UBIQUITIN-PROTEIN LIGASE COMPONENT HRD3"/>
    <property type="match status" value="1"/>
</dbReference>
<organism evidence="2 3">
    <name type="scientific">Paraburkholderia lacunae</name>
    <dbReference type="NCBI Taxonomy" id="2211104"/>
    <lineage>
        <taxon>Bacteria</taxon>
        <taxon>Pseudomonadati</taxon>
        <taxon>Pseudomonadota</taxon>
        <taxon>Betaproteobacteria</taxon>
        <taxon>Burkholderiales</taxon>
        <taxon>Burkholderiaceae</taxon>
        <taxon>Paraburkholderia</taxon>
    </lineage>
</organism>
<gene>
    <name evidence="2" type="ORF">DLM46_01630</name>
</gene>
<dbReference type="Gene3D" id="1.25.40.10">
    <property type="entry name" value="Tetratricopeptide repeat domain"/>
    <property type="match status" value="1"/>
</dbReference>
<name>A0A370NG53_9BURK</name>
<keyword evidence="3" id="KW-1185">Reference proteome</keyword>
<dbReference type="SUPFAM" id="SSF81901">
    <property type="entry name" value="HCP-like"/>
    <property type="match status" value="1"/>
</dbReference>
<comment type="caution">
    <text evidence="2">The sequence shown here is derived from an EMBL/GenBank/DDBJ whole genome shotgun (WGS) entry which is preliminary data.</text>
</comment>
<dbReference type="PROSITE" id="PS51257">
    <property type="entry name" value="PROKAR_LIPOPROTEIN"/>
    <property type="match status" value="1"/>
</dbReference>
<dbReference type="SMART" id="SM00671">
    <property type="entry name" value="SEL1"/>
    <property type="match status" value="4"/>
</dbReference>
<feature type="signal peptide" evidence="1">
    <location>
        <begin position="1"/>
        <end position="22"/>
    </location>
</feature>
<dbReference type="InterPro" id="IPR050767">
    <property type="entry name" value="Sel1_AlgK"/>
</dbReference>
<keyword evidence="1" id="KW-0732">Signal</keyword>
<evidence type="ECO:0000256" key="1">
    <source>
        <dbReference type="SAM" id="SignalP"/>
    </source>
</evidence>
<reference evidence="3" key="1">
    <citation type="submission" date="2018-05" db="EMBL/GenBank/DDBJ databases">
        <authorList>
            <person name="Feng T."/>
        </authorList>
    </citation>
    <scope>NUCLEOTIDE SEQUENCE [LARGE SCALE GENOMIC DNA]</scope>
    <source>
        <strain evidence="3">S27</strain>
    </source>
</reference>
<evidence type="ECO:0000313" key="2">
    <source>
        <dbReference type="EMBL" id="RDK04597.1"/>
    </source>
</evidence>
<dbReference type="PANTHER" id="PTHR11102">
    <property type="entry name" value="SEL-1-LIKE PROTEIN"/>
    <property type="match status" value="1"/>
</dbReference>